<gene>
    <name evidence="1" type="ORF">EP51_46055</name>
</gene>
<name>A0A076F177_RHOOP</name>
<dbReference type="EMBL" id="CP008951">
    <property type="protein sequence ID" value="AII11368.1"/>
    <property type="molecule type" value="Genomic_DNA"/>
</dbReference>
<keyword evidence="1" id="KW-0614">Plasmid</keyword>
<sequence>MIDNDDLLYRVDSHYLGPSGRTLPIRIRYSAVGVGAAILVTVFVVARMIVHVPLGFTPLAVMVTLTVFLTTKITRYINADRPLHSVFIAAWNDLVAPRSPKPGQTVLAPVPAASRPAVFDLSTIPIEGEIR</sequence>
<protein>
    <submittedName>
        <fullName evidence="1">Uncharacterized protein</fullName>
    </submittedName>
</protein>
<dbReference type="Proteomes" id="UP000028488">
    <property type="component" value="Plasmid pPDG4"/>
</dbReference>
<geneLocation type="plasmid" evidence="1 2">
    <name>pPDG4</name>
</geneLocation>
<organism evidence="1 2">
    <name type="scientific">Rhodococcus opacus</name>
    <name type="common">Nocardia opaca</name>
    <dbReference type="NCBI Taxonomy" id="37919"/>
    <lineage>
        <taxon>Bacteria</taxon>
        <taxon>Bacillati</taxon>
        <taxon>Actinomycetota</taxon>
        <taxon>Actinomycetes</taxon>
        <taxon>Mycobacteriales</taxon>
        <taxon>Nocardiaceae</taxon>
        <taxon>Rhodococcus</taxon>
    </lineage>
</organism>
<reference evidence="1 2" key="1">
    <citation type="submission" date="2014-07" db="EMBL/GenBank/DDBJ databases">
        <title>Genome Sequence of Rhodococcus opacus Strain R7, a Biodegrader of Mono- and Polycyclic Aromatic Hydrocarbons.</title>
        <authorList>
            <person name="Di Gennaro P."/>
            <person name="Zampolli J."/>
            <person name="Presti I."/>
            <person name="Cappelletti M."/>
            <person name="D'Ursi P."/>
            <person name="Orro A."/>
            <person name="Mezzelani A."/>
            <person name="Milanesi L."/>
        </authorList>
    </citation>
    <scope>NUCLEOTIDE SEQUENCE [LARGE SCALE GENOMIC DNA]</scope>
    <source>
        <strain evidence="1 2">R7</strain>
        <plasmid evidence="1">pPDG4</plasmid>
    </source>
</reference>
<proteinExistence type="predicted"/>
<evidence type="ECO:0000313" key="2">
    <source>
        <dbReference type="Proteomes" id="UP000028488"/>
    </source>
</evidence>
<dbReference type="RefSeq" id="WP_005245113.1">
    <property type="nucleotide sequence ID" value="NZ_CP008951.1"/>
</dbReference>
<evidence type="ECO:0000313" key="1">
    <source>
        <dbReference type="EMBL" id="AII11368.1"/>
    </source>
</evidence>
<accession>A0A076F177</accession>
<dbReference type="AlphaFoldDB" id="A0A076F177"/>
<dbReference type="GeneID" id="69895494"/>